<evidence type="ECO:0000259" key="1">
    <source>
        <dbReference type="Pfam" id="PF26226"/>
    </source>
</evidence>
<dbReference type="InterPro" id="IPR058365">
    <property type="entry name" value="DUF8052"/>
</dbReference>
<dbReference type="EMBL" id="LOHZ01000027">
    <property type="protein sequence ID" value="KYO66579.1"/>
    <property type="molecule type" value="Genomic_DNA"/>
</dbReference>
<reference evidence="2 3" key="1">
    <citation type="submission" date="2015-12" db="EMBL/GenBank/DDBJ databases">
        <title>Draft genome of Thermovenabulum gondwanense isolated from a red thermophilic microbial mat colonisisng an outflow channel of a bore well.</title>
        <authorList>
            <person name="Patel B.K."/>
        </authorList>
    </citation>
    <scope>NUCLEOTIDE SEQUENCE [LARGE SCALE GENOMIC DNA]</scope>
    <source>
        <strain evidence="2 3">R270</strain>
    </source>
</reference>
<evidence type="ECO:0000313" key="2">
    <source>
        <dbReference type="EMBL" id="KYO66579.1"/>
    </source>
</evidence>
<comment type="caution">
    <text evidence="2">The sequence shown here is derived from an EMBL/GenBank/DDBJ whole genome shotgun (WGS) entry which is preliminary data.</text>
</comment>
<dbReference type="AlphaFoldDB" id="A0A162MLM8"/>
<accession>A0A162MLM8</accession>
<evidence type="ECO:0000313" key="3">
    <source>
        <dbReference type="Proteomes" id="UP000075737"/>
    </source>
</evidence>
<dbReference type="STRING" id="520767.ATZ99_12070"/>
<name>A0A162MLM8_9FIRM</name>
<proteinExistence type="predicted"/>
<sequence>MEPVEYLEIIYNKLKPFFDIERDFIIDENKFDLFAKYHAKHVRTFLTPNDVIDSYNTNEYYAIKLFGKRFEEKDFQLFSGLMRKIHDNYVKPDEDHMCSIVNGIAILEDGLEEKVEKSIKSFSFEKSYFFLLKGWSRINIAAVDLKNEKIIVSRWGKNLEKVLKTDKNGKSKK</sequence>
<keyword evidence="3" id="KW-1185">Reference proteome</keyword>
<protein>
    <recommendedName>
        <fullName evidence="1">DUF8052 domain-containing protein</fullName>
    </recommendedName>
</protein>
<dbReference type="Pfam" id="PF26226">
    <property type="entry name" value="DUF8052"/>
    <property type="match status" value="1"/>
</dbReference>
<feature type="domain" description="DUF8052" evidence="1">
    <location>
        <begin position="5"/>
        <end position="164"/>
    </location>
</feature>
<dbReference type="Proteomes" id="UP000075737">
    <property type="component" value="Unassembled WGS sequence"/>
</dbReference>
<organism evidence="2 3">
    <name type="scientific">Thermovenabulum gondwanense</name>
    <dbReference type="NCBI Taxonomy" id="520767"/>
    <lineage>
        <taxon>Bacteria</taxon>
        <taxon>Bacillati</taxon>
        <taxon>Bacillota</taxon>
        <taxon>Clostridia</taxon>
        <taxon>Thermosediminibacterales</taxon>
        <taxon>Thermosediminibacteraceae</taxon>
        <taxon>Thermovenabulum</taxon>
    </lineage>
</organism>
<gene>
    <name evidence="2" type="ORF">ATZ99_12070</name>
</gene>